<protein>
    <recommendedName>
        <fullName evidence="4">Transposase</fullName>
    </recommendedName>
</protein>
<evidence type="ECO:0000313" key="3">
    <source>
        <dbReference type="Proteomes" id="UP000271548"/>
    </source>
</evidence>
<accession>A0ABX9RCT8</accession>
<gene>
    <name evidence="2" type="ORF">D7147_08445</name>
</gene>
<name>A0ABX9RCT8_9ACTN</name>
<evidence type="ECO:0000256" key="1">
    <source>
        <dbReference type="SAM" id="MobiDB-lite"/>
    </source>
</evidence>
<organism evidence="2 3">
    <name type="scientific">Micromonospora musae</name>
    <dbReference type="NCBI Taxonomy" id="1894970"/>
    <lineage>
        <taxon>Bacteria</taxon>
        <taxon>Bacillati</taxon>
        <taxon>Actinomycetota</taxon>
        <taxon>Actinomycetes</taxon>
        <taxon>Micromonosporales</taxon>
        <taxon>Micromonosporaceae</taxon>
        <taxon>Micromonospora</taxon>
    </lineage>
</organism>
<comment type="caution">
    <text evidence="2">The sequence shown here is derived from an EMBL/GenBank/DDBJ whole genome shotgun (WGS) entry which is preliminary data.</text>
</comment>
<proteinExistence type="predicted"/>
<dbReference type="Proteomes" id="UP000271548">
    <property type="component" value="Unassembled WGS sequence"/>
</dbReference>
<feature type="compositionally biased region" description="Basic residues" evidence="1">
    <location>
        <begin position="48"/>
        <end position="68"/>
    </location>
</feature>
<reference evidence="2 3" key="1">
    <citation type="submission" date="2018-09" db="EMBL/GenBank/DDBJ databases">
        <title>Micromonospora sp. nov. MS1-9, isolated from a root of Musa sp.</title>
        <authorList>
            <person name="Kuncharoen N."/>
            <person name="Kudo T."/>
            <person name="Ohkuma M."/>
            <person name="Yuki M."/>
            <person name="Tanasupawat S."/>
        </authorList>
    </citation>
    <scope>NUCLEOTIDE SEQUENCE [LARGE SCALE GENOMIC DNA]</scope>
    <source>
        <strain evidence="2 3">NGC1-4</strain>
    </source>
</reference>
<evidence type="ECO:0008006" key="4">
    <source>
        <dbReference type="Google" id="ProtNLM"/>
    </source>
</evidence>
<keyword evidence="3" id="KW-1185">Reference proteome</keyword>
<sequence>MPDEALGRSRGGLSTKIHLATDGRRTHRPAAMLAGLSRVTSAAVALRPSRRTPRGWRGKRGARGRRRRDSSSVIIRTRPELDQFGQMANPAPPDTTISCPVR</sequence>
<dbReference type="EMBL" id="RAZS01000003">
    <property type="protein sequence ID" value="RKN20849.1"/>
    <property type="molecule type" value="Genomic_DNA"/>
</dbReference>
<feature type="region of interest" description="Disordered" evidence="1">
    <location>
        <begin position="47"/>
        <end position="75"/>
    </location>
</feature>
<evidence type="ECO:0000313" key="2">
    <source>
        <dbReference type="EMBL" id="RKN20849.1"/>
    </source>
</evidence>